<accession>A0ABZ2NCC2</accession>
<dbReference type="Pfam" id="PF08239">
    <property type="entry name" value="SH3_3"/>
    <property type="match status" value="1"/>
</dbReference>
<keyword evidence="1" id="KW-0732">Signal</keyword>
<evidence type="ECO:0000259" key="2">
    <source>
        <dbReference type="PROSITE" id="PS51781"/>
    </source>
</evidence>
<organism evidence="3 4">
    <name type="scientific">Bacillus kandeliae</name>
    <dbReference type="NCBI Taxonomy" id="3129297"/>
    <lineage>
        <taxon>Bacteria</taxon>
        <taxon>Bacillati</taxon>
        <taxon>Bacillota</taxon>
        <taxon>Bacilli</taxon>
        <taxon>Bacillales</taxon>
        <taxon>Bacillaceae</taxon>
        <taxon>Bacillus</taxon>
    </lineage>
</organism>
<dbReference type="Proteomes" id="UP001387364">
    <property type="component" value="Chromosome"/>
</dbReference>
<feature type="domain" description="SH3b" evidence="2">
    <location>
        <begin position="32"/>
        <end position="96"/>
    </location>
</feature>
<dbReference type="PROSITE" id="PS51781">
    <property type="entry name" value="SH3B"/>
    <property type="match status" value="1"/>
</dbReference>
<sequence>MKCKWMKVVLSFVLVMSFFTFVASKQPEAAKSKVGTVDISSGYLNVRSSPSTKGKVIGKLKRSEKVNVYSEKSGWAEIRYKSQKGYVSLDYLRFYNSIPLATVKTVVQQARALQDQLTEKVYTKKQIYSILSQRFTTPFIDAFFAEHTRKSEKDRYGNQLYETGGTDTYGYFLEDVDWSSKYKPKYIYYTKAGKQYLEVSQFYEANELNDAFTHTIYATKNTSKDSWKVYKNSREYK</sequence>
<dbReference type="PANTHER" id="PTHR34408:SF1">
    <property type="entry name" value="GLYCOSYL HYDROLASE FAMILY 19 DOMAIN-CONTAINING PROTEIN HI_1415"/>
    <property type="match status" value="1"/>
</dbReference>
<dbReference type="SMART" id="SM00287">
    <property type="entry name" value="SH3b"/>
    <property type="match status" value="1"/>
</dbReference>
<keyword evidence="4" id="KW-1185">Reference proteome</keyword>
<dbReference type="PANTHER" id="PTHR34408">
    <property type="entry name" value="FAMILY PROTEIN, PUTATIVE-RELATED"/>
    <property type="match status" value="1"/>
</dbReference>
<feature type="signal peptide" evidence="1">
    <location>
        <begin position="1"/>
        <end position="22"/>
    </location>
</feature>
<feature type="chain" id="PRO_5047392997" evidence="1">
    <location>
        <begin position="23"/>
        <end position="237"/>
    </location>
</feature>
<evidence type="ECO:0000313" key="3">
    <source>
        <dbReference type="EMBL" id="WXB94936.1"/>
    </source>
</evidence>
<gene>
    <name evidence="3" type="ORF">WDJ61_15245</name>
</gene>
<dbReference type="EMBL" id="CP147404">
    <property type="protein sequence ID" value="WXB94936.1"/>
    <property type="molecule type" value="Genomic_DNA"/>
</dbReference>
<evidence type="ECO:0000313" key="4">
    <source>
        <dbReference type="Proteomes" id="UP001387364"/>
    </source>
</evidence>
<proteinExistence type="predicted"/>
<name>A0ABZ2NCC2_9BACI</name>
<protein>
    <submittedName>
        <fullName evidence="3">SH3 domain-containing protein</fullName>
    </submittedName>
</protein>
<dbReference type="InterPro" id="IPR052354">
    <property type="entry name" value="Cell_Wall_Dynamics_Protein"/>
</dbReference>
<evidence type="ECO:0000256" key="1">
    <source>
        <dbReference type="SAM" id="SignalP"/>
    </source>
</evidence>
<dbReference type="Gene3D" id="2.30.30.40">
    <property type="entry name" value="SH3 Domains"/>
    <property type="match status" value="1"/>
</dbReference>
<dbReference type="RefSeq" id="WP_338754818.1">
    <property type="nucleotide sequence ID" value="NZ_CP147404.1"/>
</dbReference>
<reference evidence="3 4" key="1">
    <citation type="submission" date="2024-02" db="EMBL/GenBank/DDBJ databases">
        <title>Seven novel Bacillus-like species.</title>
        <authorList>
            <person name="Liu G."/>
        </authorList>
    </citation>
    <scope>NUCLEOTIDE SEQUENCE [LARGE SCALE GENOMIC DNA]</scope>
    <source>
        <strain evidence="3 4">FJAT-52991</strain>
    </source>
</reference>
<dbReference type="InterPro" id="IPR003646">
    <property type="entry name" value="SH3-like_bac-type"/>
</dbReference>